<keyword evidence="2" id="KW-1185">Reference proteome</keyword>
<gene>
    <name evidence="1" type="ORF">SV7mr_50370</name>
</gene>
<evidence type="ECO:0000313" key="2">
    <source>
        <dbReference type="Proteomes" id="UP000315003"/>
    </source>
</evidence>
<name>A0A517T286_9BACT</name>
<proteinExistence type="predicted"/>
<dbReference type="Proteomes" id="UP000315003">
    <property type="component" value="Chromosome"/>
</dbReference>
<dbReference type="AlphaFoldDB" id="A0A517T286"/>
<reference evidence="1 2" key="1">
    <citation type="submission" date="2019-02" db="EMBL/GenBank/DDBJ databases">
        <title>Deep-cultivation of Planctomycetes and their phenomic and genomic characterization uncovers novel biology.</title>
        <authorList>
            <person name="Wiegand S."/>
            <person name="Jogler M."/>
            <person name="Boedeker C."/>
            <person name="Pinto D."/>
            <person name="Vollmers J."/>
            <person name="Rivas-Marin E."/>
            <person name="Kohn T."/>
            <person name="Peeters S.H."/>
            <person name="Heuer A."/>
            <person name="Rast P."/>
            <person name="Oberbeckmann S."/>
            <person name="Bunk B."/>
            <person name="Jeske O."/>
            <person name="Meyerdierks A."/>
            <person name="Storesund J.E."/>
            <person name="Kallscheuer N."/>
            <person name="Luecker S."/>
            <person name="Lage O.M."/>
            <person name="Pohl T."/>
            <person name="Merkel B.J."/>
            <person name="Hornburger P."/>
            <person name="Mueller R.-W."/>
            <person name="Bruemmer F."/>
            <person name="Labrenz M."/>
            <person name="Spormann A.M."/>
            <person name="Op den Camp H."/>
            <person name="Overmann J."/>
            <person name="Amann R."/>
            <person name="Jetten M.S.M."/>
            <person name="Mascher T."/>
            <person name="Medema M.H."/>
            <person name="Devos D.P."/>
            <person name="Kaster A.-K."/>
            <person name="Ovreas L."/>
            <person name="Rohde M."/>
            <person name="Galperin M.Y."/>
            <person name="Jogler C."/>
        </authorList>
    </citation>
    <scope>NUCLEOTIDE SEQUENCE [LARGE SCALE GENOMIC DNA]</scope>
    <source>
        <strain evidence="1 2">SV_7m_r</strain>
    </source>
</reference>
<sequence length="76" mass="8373">MKTPYNAISAKVILIKRIMGLQSVLFGSATNRRRSCLFRVIRSGNLLPRIAFSAFNYVTCWANSCQVSDASSVKSG</sequence>
<dbReference type="EMBL" id="CP036272">
    <property type="protein sequence ID" value="QDT62489.1"/>
    <property type="molecule type" value="Genomic_DNA"/>
</dbReference>
<accession>A0A517T286</accession>
<evidence type="ECO:0000313" key="1">
    <source>
        <dbReference type="EMBL" id="QDT62489.1"/>
    </source>
</evidence>
<organism evidence="1 2">
    <name type="scientific">Stieleria bergensis</name>
    <dbReference type="NCBI Taxonomy" id="2528025"/>
    <lineage>
        <taxon>Bacteria</taxon>
        <taxon>Pseudomonadati</taxon>
        <taxon>Planctomycetota</taxon>
        <taxon>Planctomycetia</taxon>
        <taxon>Pirellulales</taxon>
        <taxon>Pirellulaceae</taxon>
        <taxon>Stieleria</taxon>
    </lineage>
</organism>
<protein>
    <submittedName>
        <fullName evidence="1">Uncharacterized protein</fullName>
    </submittedName>
</protein>